<sequence>MGVSGAGKTTVGRRLAEVLDVRYTDGDDFHPAANIAKMAAGNPLTYEDRQPWLDGLARWLRDHAEDGAVVSCSALERRYRDRLRAAAPRALFLHLVASRDALDTRIHKRTGHFMPARLLDSQLATLEPLAADERGRTVDAMADPDRIAHDAAAWVRETS</sequence>
<evidence type="ECO:0000256" key="10">
    <source>
        <dbReference type="RuleBase" id="RU363066"/>
    </source>
</evidence>
<evidence type="ECO:0000256" key="8">
    <source>
        <dbReference type="ARBA" id="ARBA00023064"/>
    </source>
</evidence>
<protein>
    <recommendedName>
        <fullName evidence="3 10">Gluconokinase</fullName>
        <ecNumber evidence="3 10">2.7.1.12</ecNumber>
    </recommendedName>
</protein>
<keyword evidence="6 10" id="KW-0418">Kinase</keyword>
<dbReference type="InterPro" id="IPR031322">
    <property type="entry name" value="Shikimate/glucono_kinase"/>
</dbReference>
<dbReference type="InterPro" id="IPR027417">
    <property type="entry name" value="P-loop_NTPase"/>
</dbReference>
<dbReference type="NCBIfam" id="TIGR01313">
    <property type="entry name" value="therm_gnt_kin"/>
    <property type="match status" value="1"/>
</dbReference>
<dbReference type="Gene3D" id="3.40.50.300">
    <property type="entry name" value="P-loop containing nucleotide triphosphate hydrolases"/>
    <property type="match status" value="1"/>
</dbReference>
<proteinExistence type="inferred from homology"/>
<dbReference type="SUPFAM" id="SSF52540">
    <property type="entry name" value="P-loop containing nucleoside triphosphate hydrolases"/>
    <property type="match status" value="1"/>
</dbReference>
<comment type="similarity">
    <text evidence="2 10">Belongs to the gluconokinase GntK/GntV family.</text>
</comment>
<organism evidence="11 12">
    <name type="scientific">Nocardia donostiensis</name>
    <dbReference type="NCBI Taxonomy" id="1538463"/>
    <lineage>
        <taxon>Bacteria</taxon>
        <taxon>Bacillati</taxon>
        <taxon>Actinomycetota</taxon>
        <taxon>Actinomycetes</taxon>
        <taxon>Mycobacteriales</taxon>
        <taxon>Nocardiaceae</taxon>
        <taxon>Nocardia</taxon>
    </lineage>
</organism>
<accession>A0A1V2TEU4</accession>
<comment type="caution">
    <text evidence="11">The sequence shown here is derived from an EMBL/GenBank/DDBJ whole genome shotgun (WGS) entry which is preliminary data.</text>
</comment>
<keyword evidence="12" id="KW-1185">Reference proteome</keyword>
<dbReference type="EMBL" id="MUMY01000012">
    <property type="protein sequence ID" value="ONM48026.1"/>
    <property type="molecule type" value="Genomic_DNA"/>
</dbReference>
<evidence type="ECO:0000256" key="5">
    <source>
        <dbReference type="ARBA" id="ARBA00022741"/>
    </source>
</evidence>
<dbReference type="OrthoDB" id="9795716at2"/>
<dbReference type="CDD" id="cd02021">
    <property type="entry name" value="GntK"/>
    <property type="match status" value="1"/>
</dbReference>
<dbReference type="PANTHER" id="PTHR43442:SF3">
    <property type="entry name" value="GLUCONOKINASE-RELATED"/>
    <property type="match status" value="1"/>
</dbReference>
<dbReference type="STRING" id="1538463.B0T36_21650"/>
<dbReference type="GO" id="GO:0005524">
    <property type="term" value="F:ATP binding"/>
    <property type="evidence" value="ECO:0007669"/>
    <property type="project" value="UniProtKB-KW"/>
</dbReference>
<dbReference type="FunFam" id="3.40.50.300:FF:000522">
    <property type="entry name" value="Gluconokinase"/>
    <property type="match status" value="1"/>
</dbReference>
<evidence type="ECO:0000256" key="3">
    <source>
        <dbReference type="ARBA" id="ARBA00012054"/>
    </source>
</evidence>
<dbReference type="GO" id="GO:0046316">
    <property type="term" value="F:gluconokinase activity"/>
    <property type="evidence" value="ECO:0007669"/>
    <property type="project" value="UniProtKB-EC"/>
</dbReference>
<comment type="pathway">
    <text evidence="1">Carbohydrate acid metabolism.</text>
</comment>
<dbReference type="InterPro" id="IPR006001">
    <property type="entry name" value="Therm_gnt_kin"/>
</dbReference>
<dbReference type="Proteomes" id="UP000188836">
    <property type="component" value="Unassembled WGS sequence"/>
</dbReference>
<evidence type="ECO:0000256" key="9">
    <source>
        <dbReference type="ARBA" id="ARBA00048090"/>
    </source>
</evidence>
<dbReference type="GO" id="GO:0005737">
    <property type="term" value="C:cytoplasm"/>
    <property type="evidence" value="ECO:0007669"/>
    <property type="project" value="TreeGrafter"/>
</dbReference>
<comment type="catalytic activity">
    <reaction evidence="9 10">
        <text>D-gluconate + ATP = 6-phospho-D-gluconate + ADP + H(+)</text>
        <dbReference type="Rhea" id="RHEA:19433"/>
        <dbReference type="ChEBI" id="CHEBI:15378"/>
        <dbReference type="ChEBI" id="CHEBI:18391"/>
        <dbReference type="ChEBI" id="CHEBI:30616"/>
        <dbReference type="ChEBI" id="CHEBI:58759"/>
        <dbReference type="ChEBI" id="CHEBI:456216"/>
        <dbReference type="EC" id="2.7.1.12"/>
    </reaction>
</comment>
<name>A0A1V2TEU4_9NOCA</name>
<gene>
    <name evidence="11" type="ORF">B0T46_14970</name>
</gene>
<evidence type="ECO:0000256" key="1">
    <source>
        <dbReference type="ARBA" id="ARBA00004761"/>
    </source>
</evidence>
<evidence type="ECO:0000313" key="11">
    <source>
        <dbReference type="EMBL" id="ONM48026.1"/>
    </source>
</evidence>
<evidence type="ECO:0000256" key="2">
    <source>
        <dbReference type="ARBA" id="ARBA00008420"/>
    </source>
</evidence>
<keyword evidence="5 10" id="KW-0547">Nucleotide-binding</keyword>
<keyword evidence="4 10" id="KW-0808">Transferase</keyword>
<evidence type="ECO:0000256" key="4">
    <source>
        <dbReference type="ARBA" id="ARBA00022679"/>
    </source>
</evidence>
<dbReference type="GO" id="GO:0019521">
    <property type="term" value="P:D-gluconate metabolic process"/>
    <property type="evidence" value="ECO:0007669"/>
    <property type="project" value="UniProtKB-KW"/>
</dbReference>
<dbReference type="EC" id="2.7.1.12" evidence="3 10"/>
<evidence type="ECO:0000256" key="7">
    <source>
        <dbReference type="ARBA" id="ARBA00022840"/>
    </source>
</evidence>
<reference evidence="11 12" key="1">
    <citation type="journal article" date="2016" name="Antonie Van Leeuwenhoek">
        <title>Nocardia donostiensis sp. nov., isolated from human respiratory specimens.</title>
        <authorList>
            <person name="Ercibengoa M."/>
            <person name="Bell M."/>
            <person name="Marimon J.M."/>
            <person name="Humrighouse B."/>
            <person name="Klenk H.P."/>
            <person name="Potter G."/>
            <person name="Perez-Trallero E."/>
        </authorList>
    </citation>
    <scope>NUCLEOTIDE SEQUENCE [LARGE SCALE GENOMIC DNA]</scope>
    <source>
        <strain evidence="11 12">X1655</strain>
    </source>
</reference>
<keyword evidence="8" id="KW-0311">Gluconate utilization</keyword>
<evidence type="ECO:0000313" key="12">
    <source>
        <dbReference type="Proteomes" id="UP000188836"/>
    </source>
</evidence>
<keyword evidence="7 10" id="KW-0067">ATP-binding</keyword>
<dbReference type="AlphaFoldDB" id="A0A1V2TEU4"/>
<evidence type="ECO:0000256" key="6">
    <source>
        <dbReference type="ARBA" id="ARBA00022777"/>
    </source>
</evidence>
<dbReference type="PANTHER" id="PTHR43442">
    <property type="entry name" value="GLUCONOKINASE-RELATED"/>
    <property type="match status" value="1"/>
</dbReference>
<dbReference type="Pfam" id="PF01202">
    <property type="entry name" value="SKI"/>
    <property type="match status" value="1"/>
</dbReference>